<accession>A0ACD5THV0</accession>
<reference evidence="1" key="1">
    <citation type="submission" date="2021-05" db="EMBL/GenBank/DDBJ databases">
        <authorList>
            <person name="Scholz U."/>
            <person name="Mascher M."/>
            <person name="Fiebig A."/>
        </authorList>
    </citation>
    <scope>NUCLEOTIDE SEQUENCE [LARGE SCALE GENOMIC DNA]</scope>
</reference>
<evidence type="ECO:0000313" key="1">
    <source>
        <dbReference type="EnsemblPlants" id="AVESA.00010b.r2.1AG0056880.2.CDS"/>
    </source>
</evidence>
<dbReference type="Proteomes" id="UP001732700">
    <property type="component" value="Chromosome 1A"/>
</dbReference>
<name>A0ACD5THV0_AVESA</name>
<sequence>MAADAVVVPIPPPPPQPEEKDEDEQLVPPSALPQPLESGPGPADKGDETSQTKIPFKAPCPVDEGDDQIPEGNILFKVHGRKETRQEKILGSGDERDKEIWHHQSPEDDDCDDYLDIYSEHLFRHSRYPMYCHPSYHDNPLHYANGYFERNGYPGYRHVGYPFRPYDHGYRNQHRLMNPLHDERKYAKTSCCSRNLVCRKKDCPVGASLSNPEKWICFLNCILQCVVHTVPLVLKLLNHRHLGQCPNDSGEFCCYCSLRHHASEVIRLSGDVLYPRKFVRCLKLVFRDFERGQHQDAHEFLRCLLDKLDEASVAPRSSSEEPSSIVKEIFGGQLKSQLHCPECNHCSDRLESFLDLNLEVNQMDTVMDSLRSFTKIEVVEDFICDGCKSRVNMEKRLKVEQAPEVLVIQLKRFQNLGCNISKIHDMVKYELELDLNPFMSSPDDKPQNYDLYGVVEHLGNTYKGHYVCYIRSSETDWFLFDDDKVMKMTEDRLLDNKAYLLFYVKQGSAPWFSTLLERKDTLLSGYFLELLEEGLDENGLSIEDDEGSYSGSGSDSDEQDTAEQYFGGPAQKNEAGPSSAGLSRGVLGNANGSTMISVPDKKEVSCNLGGGLSGETEKHTSELGLCNKENLSPQGSHGTREMSHSIHGQVHAEGSHGGSSQENGTSCNLLQSSADKHEDDCCPDNLTLHKDGMRGSCDSSAGSPHSRKRILTSRRCGQDRRKEADEDLVRRYKEGEEAEDGCQLKYYSMEVEECGLGSSTETQAKAKIE</sequence>
<dbReference type="EnsemblPlants" id="AVESA.00010b.r2.1AG0056880.2">
    <property type="protein sequence ID" value="AVESA.00010b.r2.1AG0056880.2.CDS"/>
    <property type="gene ID" value="AVESA.00010b.r2.1AG0056880"/>
</dbReference>
<organism evidence="1 2">
    <name type="scientific">Avena sativa</name>
    <name type="common">Oat</name>
    <dbReference type="NCBI Taxonomy" id="4498"/>
    <lineage>
        <taxon>Eukaryota</taxon>
        <taxon>Viridiplantae</taxon>
        <taxon>Streptophyta</taxon>
        <taxon>Embryophyta</taxon>
        <taxon>Tracheophyta</taxon>
        <taxon>Spermatophyta</taxon>
        <taxon>Magnoliopsida</taxon>
        <taxon>Liliopsida</taxon>
        <taxon>Poales</taxon>
        <taxon>Poaceae</taxon>
        <taxon>BOP clade</taxon>
        <taxon>Pooideae</taxon>
        <taxon>Poodae</taxon>
        <taxon>Poeae</taxon>
        <taxon>Poeae Chloroplast Group 1 (Aveneae type)</taxon>
        <taxon>Aveninae</taxon>
        <taxon>Avena</taxon>
    </lineage>
</organism>
<protein>
    <submittedName>
        <fullName evidence="1">Uncharacterized protein</fullName>
    </submittedName>
</protein>
<reference evidence="1" key="2">
    <citation type="submission" date="2025-09" db="UniProtKB">
        <authorList>
            <consortium name="EnsemblPlants"/>
        </authorList>
    </citation>
    <scope>IDENTIFICATION</scope>
</reference>
<proteinExistence type="predicted"/>
<keyword evidence="2" id="KW-1185">Reference proteome</keyword>
<evidence type="ECO:0000313" key="2">
    <source>
        <dbReference type="Proteomes" id="UP001732700"/>
    </source>
</evidence>